<dbReference type="EMBL" id="HBEL01035763">
    <property type="protein sequence ID" value="CAD8420600.1"/>
    <property type="molecule type" value="Transcribed_RNA"/>
</dbReference>
<name>A0A7S0CDI4_9STRA</name>
<proteinExistence type="predicted"/>
<accession>A0A7S0CDI4</accession>
<dbReference type="AlphaFoldDB" id="A0A7S0CDI4"/>
<gene>
    <name evidence="1" type="ORF">PINE0816_LOCUS16751</name>
</gene>
<protein>
    <submittedName>
        <fullName evidence="1">Uncharacterized protein</fullName>
    </submittedName>
</protein>
<reference evidence="1" key="1">
    <citation type="submission" date="2021-01" db="EMBL/GenBank/DDBJ databases">
        <authorList>
            <person name="Corre E."/>
            <person name="Pelletier E."/>
            <person name="Niang G."/>
            <person name="Scheremetjew M."/>
            <person name="Finn R."/>
            <person name="Kale V."/>
            <person name="Holt S."/>
            <person name="Cochrane G."/>
            <person name="Meng A."/>
            <person name="Brown T."/>
            <person name="Cohen L."/>
        </authorList>
    </citation>
    <scope>NUCLEOTIDE SEQUENCE</scope>
    <source>
        <strain evidence="1">CCAP1064/1</strain>
    </source>
</reference>
<sequence length="122" mass="14053">MFCYEMSLSVDQEDRFLNYYRAAKQQIDHEQNARQIASVLSLTSDTKKGIAINSQQAACSADKCLYSILNPQQSARFLKWFEINKDRCQVIVGKRTSKKQIVRESSLSDLASEIEKTLKVRR</sequence>
<evidence type="ECO:0000313" key="1">
    <source>
        <dbReference type="EMBL" id="CAD8420600.1"/>
    </source>
</evidence>
<organism evidence="1">
    <name type="scientific">Proboscia inermis</name>
    <dbReference type="NCBI Taxonomy" id="420281"/>
    <lineage>
        <taxon>Eukaryota</taxon>
        <taxon>Sar</taxon>
        <taxon>Stramenopiles</taxon>
        <taxon>Ochrophyta</taxon>
        <taxon>Bacillariophyta</taxon>
        <taxon>Coscinodiscophyceae</taxon>
        <taxon>Rhizosoleniophycidae</taxon>
        <taxon>Rhizosoleniales</taxon>
        <taxon>Rhizosoleniaceae</taxon>
        <taxon>Proboscia</taxon>
    </lineage>
</organism>